<dbReference type="EMBL" id="LR215043">
    <property type="protein sequence ID" value="VEU78074.1"/>
    <property type="molecule type" value="Genomic_DNA"/>
</dbReference>
<evidence type="ECO:0000256" key="11">
    <source>
        <dbReference type="ARBA" id="ARBA00022692"/>
    </source>
</evidence>
<organism evidence="25 26">
    <name type="scientific">Mycoplasmopsis columbinasalis</name>
    <dbReference type="NCBI Taxonomy" id="114880"/>
    <lineage>
        <taxon>Bacteria</taxon>
        <taxon>Bacillati</taxon>
        <taxon>Mycoplasmatota</taxon>
        <taxon>Mycoplasmoidales</taxon>
        <taxon>Metamycoplasmataceae</taxon>
        <taxon>Mycoplasmopsis</taxon>
    </lineage>
</organism>
<keyword evidence="9" id="KW-0444">Lipid biosynthesis</keyword>
<feature type="transmembrane region" description="Helical" evidence="24">
    <location>
        <begin position="251"/>
        <end position="273"/>
    </location>
</feature>
<name>A0A449BA49_9BACT</name>
<keyword evidence="15 24" id="KW-0472">Membrane</keyword>
<feature type="transmembrane region" description="Helical" evidence="24">
    <location>
        <begin position="148"/>
        <end position="171"/>
    </location>
</feature>
<evidence type="ECO:0000256" key="13">
    <source>
        <dbReference type="ARBA" id="ARBA00022989"/>
    </source>
</evidence>
<comment type="pathway">
    <text evidence="4">Lipid metabolism.</text>
</comment>
<evidence type="ECO:0000256" key="2">
    <source>
        <dbReference type="ARBA" id="ARBA00004651"/>
    </source>
</evidence>
<evidence type="ECO:0000256" key="17">
    <source>
        <dbReference type="ARBA" id="ARBA00023264"/>
    </source>
</evidence>
<evidence type="ECO:0000256" key="1">
    <source>
        <dbReference type="ARBA" id="ARBA00001698"/>
    </source>
</evidence>
<feature type="transmembrane region" description="Helical" evidence="24">
    <location>
        <begin position="12"/>
        <end position="31"/>
    </location>
</feature>
<protein>
    <recommendedName>
        <fullName evidence="7">Phosphatidate cytidylyltransferase</fullName>
        <ecNumber evidence="6">2.7.7.41</ecNumber>
    </recommendedName>
    <alternativeName>
        <fullName evidence="20">CDP-DAG synthase</fullName>
    </alternativeName>
    <alternativeName>
        <fullName evidence="22">CDP-DG synthase</fullName>
    </alternativeName>
    <alternativeName>
        <fullName evidence="18">CDP-diacylglycerol synthase</fullName>
    </alternativeName>
    <alternativeName>
        <fullName evidence="21">CDP-diglyceride pyrophosphorylase</fullName>
    </alternativeName>
    <alternativeName>
        <fullName evidence="23">CDP-diglyceride synthase</fullName>
    </alternativeName>
    <alternativeName>
        <fullName evidence="19">CTP:phosphatidate cytidylyltransferase</fullName>
    </alternativeName>
</protein>
<keyword evidence="14" id="KW-0443">Lipid metabolism</keyword>
<evidence type="ECO:0000256" key="23">
    <source>
        <dbReference type="ARBA" id="ARBA00033406"/>
    </source>
</evidence>
<evidence type="ECO:0000256" key="7">
    <source>
        <dbReference type="ARBA" id="ARBA00019373"/>
    </source>
</evidence>
<evidence type="ECO:0000256" key="14">
    <source>
        <dbReference type="ARBA" id="ARBA00023098"/>
    </source>
</evidence>
<dbReference type="KEGG" id="mcob:NCTC10184_00294"/>
<accession>A0A449BA49</accession>
<dbReference type="GO" id="GO:0004605">
    <property type="term" value="F:phosphatidate cytidylyltransferase activity"/>
    <property type="evidence" value="ECO:0007669"/>
    <property type="project" value="UniProtKB-EC"/>
</dbReference>
<evidence type="ECO:0000256" key="3">
    <source>
        <dbReference type="ARBA" id="ARBA00005119"/>
    </source>
</evidence>
<evidence type="ECO:0000256" key="4">
    <source>
        <dbReference type="ARBA" id="ARBA00005189"/>
    </source>
</evidence>
<evidence type="ECO:0000256" key="10">
    <source>
        <dbReference type="ARBA" id="ARBA00022679"/>
    </source>
</evidence>
<evidence type="ECO:0000256" key="9">
    <source>
        <dbReference type="ARBA" id="ARBA00022516"/>
    </source>
</evidence>
<evidence type="ECO:0000256" key="24">
    <source>
        <dbReference type="SAM" id="Phobius"/>
    </source>
</evidence>
<dbReference type="Proteomes" id="UP000290876">
    <property type="component" value="Chromosome"/>
</dbReference>
<comment type="similarity">
    <text evidence="5">Belongs to the CDS family.</text>
</comment>
<dbReference type="AlphaFoldDB" id="A0A449BA49"/>
<keyword evidence="17" id="KW-1208">Phospholipid metabolism</keyword>
<feature type="transmembrane region" description="Helical" evidence="24">
    <location>
        <begin position="37"/>
        <end position="55"/>
    </location>
</feature>
<comment type="pathway">
    <text evidence="3">Phospholipid metabolism; CDP-diacylglycerol biosynthesis; CDP-diacylglycerol from sn-glycerol 3-phosphate: step 3/3.</text>
</comment>
<dbReference type="PANTHER" id="PTHR46382:SF1">
    <property type="entry name" value="PHOSPHATIDATE CYTIDYLYLTRANSFERASE"/>
    <property type="match status" value="1"/>
</dbReference>
<dbReference type="PANTHER" id="PTHR46382">
    <property type="entry name" value="PHOSPHATIDATE CYTIDYLYLTRANSFERASE"/>
    <property type="match status" value="1"/>
</dbReference>
<keyword evidence="26" id="KW-1185">Reference proteome</keyword>
<feature type="transmembrane region" description="Helical" evidence="24">
    <location>
        <begin position="220"/>
        <end position="239"/>
    </location>
</feature>
<evidence type="ECO:0000256" key="22">
    <source>
        <dbReference type="ARBA" id="ARBA00032743"/>
    </source>
</evidence>
<keyword evidence="16" id="KW-0594">Phospholipid biosynthesis</keyword>
<evidence type="ECO:0000256" key="6">
    <source>
        <dbReference type="ARBA" id="ARBA00012487"/>
    </source>
</evidence>
<keyword evidence="8" id="KW-1003">Cell membrane</keyword>
<evidence type="ECO:0000256" key="12">
    <source>
        <dbReference type="ARBA" id="ARBA00022695"/>
    </source>
</evidence>
<evidence type="ECO:0000256" key="18">
    <source>
        <dbReference type="ARBA" id="ARBA00029893"/>
    </source>
</evidence>
<feature type="transmembrane region" description="Helical" evidence="24">
    <location>
        <begin position="117"/>
        <end position="136"/>
    </location>
</feature>
<evidence type="ECO:0000256" key="19">
    <source>
        <dbReference type="ARBA" id="ARBA00031825"/>
    </source>
</evidence>
<evidence type="ECO:0000256" key="20">
    <source>
        <dbReference type="ARBA" id="ARBA00032253"/>
    </source>
</evidence>
<feature type="transmembrane region" description="Helical" evidence="24">
    <location>
        <begin position="62"/>
        <end position="81"/>
    </location>
</feature>
<keyword evidence="12 25" id="KW-0548">Nucleotidyltransferase</keyword>
<comment type="subcellular location">
    <subcellularLocation>
        <location evidence="2">Cell membrane</location>
        <topology evidence="2">Multi-pass membrane protein</topology>
    </subcellularLocation>
</comment>
<feature type="transmembrane region" description="Helical" evidence="24">
    <location>
        <begin position="294"/>
        <end position="314"/>
    </location>
</feature>
<dbReference type="GO" id="GO:0005886">
    <property type="term" value="C:plasma membrane"/>
    <property type="evidence" value="ECO:0007669"/>
    <property type="project" value="UniProtKB-SubCell"/>
</dbReference>
<dbReference type="GO" id="GO:0016024">
    <property type="term" value="P:CDP-diacylglycerol biosynthetic process"/>
    <property type="evidence" value="ECO:0007669"/>
    <property type="project" value="TreeGrafter"/>
</dbReference>
<evidence type="ECO:0000256" key="5">
    <source>
        <dbReference type="ARBA" id="ARBA00010185"/>
    </source>
</evidence>
<dbReference type="EC" id="2.7.7.41" evidence="6"/>
<proteinExistence type="inferred from homology"/>
<dbReference type="OrthoDB" id="9799199at2"/>
<keyword evidence="11 24" id="KW-0812">Transmembrane</keyword>
<evidence type="ECO:0000313" key="25">
    <source>
        <dbReference type="EMBL" id="VEU78074.1"/>
    </source>
</evidence>
<feature type="transmembrane region" description="Helical" evidence="24">
    <location>
        <begin position="177"/>
        <end position="199"/>
    </location>
</feature>
<reference evidence="25 26" key="1">
    <citation type="submission" date="2019-01" db="EMBL/GenBank/DDBJ databases">
        <authorList>
            <consortium name="Pathogen Informatics"/>
        </authorList>
    </citation>
    <scope>NUCLEOTIDE SEQUENCE [LARGE SCALE GENOMIC DNA]</scope>
    <source>
        <strain evidence="25 26">NCTC10184</strain>
    </source>
</reference>
<evidence type="ECO:0000256" key="8">
    <source>
        <dbReference type="ARBA" id="ARBA00022475"/>
    </source>
</evidence>
<dbReference type="Pfam" id="PF01148">
    <property type="entry name" value="CTP_transf_1"/>
    <property type="match status" value="1"/>
</dbReference>
<keyword evidence="13 24" id="KW-1133">Transmembrane helix</keyword>
<comment type="catalytic activity">
    <reaction evidence="1">
        <text>a 1,2-diacyl-sn-glycero-3-phosphate + CTP + H(+) = a CDP-1,2-diacyl-sn-glycerol + diphosphate</text>
        <dbReference type="Rhea" id="RHEA:16229"/>
        <dbReference type="ChEBI" id="CHEBI:15378"/>
        <dbReference type="ChEBI" id="CHEBI:33019"/>
        <dbReference type="ChEBI" id="CHEBI:37563"/>
        <dbReference type="ChEBI" id="CHEBI:58332"/>
        <dbReference type="ChEBI" id="CHEBI:58608"/>
        <dbReference type="EC" id="2.7.7.41"/>
    </reaction>
</comment>
<gene>
    <name evidence="25" type="primary">cdsA</name>
    <name evidence="25" type="ORF">NCTC10184_00294</name>
</gene>
<sequence>MNLLKQRIIPALILSIVALGFLIPVSIFASTHFEARITSFIVTSLLLIIVLFELFKAQRMNIYLAIIFALITAGATIAFPLNLFQINYLPNASNVAELTQFSYTTLSSYVLMLAKDYISFLIILGISIVFFVLEWATKTQMKTSDRFMRMLFIFITLYVIINAVKVLNLFITLNWRYWVSAILIAAAYDTMGFFGGKFFGKKWIKKPFAPVISPKKTWEGFIFGVIGGSLIAFALAFGFNLFDSTNNISRYLGITSFAILSPIVACTGDLYFSAIKRLNAIKDYSKILVGHGGFLDRFDSIIFVLFFIFLLLLLV</sequence>
<evidence type="ECO:0000256" key="21">
    <source>
        <dbReference type="ARBA" id="ARBA00032396"/>
    </source>
</evidence>
<evidence type="ECO:0000256" key="15">
    <source>
        <dbReference type="ARBA" id="ARBA00023136"/>
    </source>
</evidence>
<dbReference type="RefSeq" id="WP_129622924.1">
    <property type="nucleotide sequence ID" value="NZ_LR215043.1"/>
</dbReference>
<evidence type="ECO:0000256" key="16">
    <source>
        <dbReference type="ARBA" id="ARBA00023209"/>
    </source>
</evidence>
<evidence type="ECO:0000313" key="26">
    <source>
        <dbReference type="Proteomes" id="UP000290876"/>
    </source>
</evidence>
<keyword evidence="10 25" id="KW-0808">Transferase</keyword>